<dbReference type="SUPFAM" id="SSF48403">
    <property type="entry name" value="Ankyrin repeat"/>
    <property type="match status" value="1"/>
</dbReference>
<proteinExistence type="predicted"/>
<dbReference type="EMBL" id="KB112968">
    <property type="protein sequence ID" value="ELK24187.1"/>
    <property type="molecule type" value="Genomic_DNA"/>
</dbReference>
<dbReference type="Proteomes" id="UP000010556">
    <property type="component" value="Unassembled WGS sequence"/>
</dbReference>
<dbReference type="InterPro" id="IPR002110">
    <property type="entry name" value="Ankyrin_rpt"/>
</dbReference>
<sequence length="195" mass="20884">MEKSRFKGKRDGLLLSHDRTSVPSTPPRAAAAVTTANVDLGEQPPGGFMAGMSGRPPSMYWCVGPEGSAVSPEHAMDTHNGAGDMGSKLATPDGDPAGRRPGTEDIHAAYKRGDLSRARQLLREACEECASQREKGQLLSIAAAYGDLETVRYLLTERQVELPTEPTDDNPAVVAAHFGHTEVVQELLESFRGKS</sequence>
<dbReference type="AlphaFoldDB" id="L5LDA6"/>
<feature type="compositionally biased region" description="Low complexity" evidence="1">
    <location>
        <begin position="21"/>
        <end position="30"/>
    </location>
</feature>
<protein>
    <submittedName>
        <fullName evidence="2">Leucine-rich repeat serine/threonine-protein kinase 1</fullName>
    </submittedName>
</protein>
<keyword evidence="2" id="KW-0808">Transferase</keyword>
<evidence type="ECO:0000256" key="1">
    <source>
        <dbReference type="SAM" id="MobiDB-lite"/>
    </source>
</evidence>
<dbReference type="Pfam" id="PF12796">
    <property type="entry name" value="Ank_2"/>
    <property type="match status" value="1"/>
</dbReference>
<feature type="compositionally biased region" description="Basic and acidic residues" evidence="1">
    <location>
        <begin position="1"/>
        <end position="20"/>
    </location>
</feature>
<name>L5LDA6_MYODS</name>
<organism evidence="2 3">
    <name type="scientific">Myotis davidii</name>
    <name type="common">David's myotis</name>
    <dbReference type="NCBI Taxonomy" id="225400"/>
    <lineage>
        <taxon>Eukaryota</taxon>
        <taxon>Metazoa</taxon>
        <taxon>Chordata</taxon>
        <taxon>Craniata</taxon>
        <taxon>Vertebrata</taxon>
        <taxon>Euteleostomi</taxon>
        <taxon>Mammalia</taxon>
        <taxon>Eutheria</taxon>
        <taxon>Laurasiatheria</taxon>
        <taxon>Chiroptera</taxon>
        <taxon>Yangochiroptera</taxon>
        <taxon>Vespertilionidae</taxon>
        <taxon>Myotis</taxon>
    </lineage>
</organism>
<evidence type="ECO:0000313" key="2">
    <source>
        <dbReference type="EMBL" id="ELK24187.1"/>
    </source>
</evidence>
<dbReference type="GO" id="GO:0016301">
    <property type="term" value="F:kinase activity"/>
    <property type="evidence" value="ECO:0007669"/>
    <property type="project" value="UniProtKB-KW"/>
</dbReference>
<gene>
    <name evidence="2" type="ORF">MDA_GLEAN10019491</name>
</gene>
<keyword evidence="2" id="KW-0418">Kinase</keyword>
<evidence type="ECO:0000313" key="3">
    <source>
        <dbReference type="Proteomes" id="UP000010556"/>
    </source>
</evidence>
<feature type="region of interest" description="Disordered" evidence="1">
    <location>
        <begin position="1"/>
        <end position="30"/>
    </location>
</feature>
<feature type="region of interest" description="Disordered" evidence="1">
    <location>
        <begin position="71"/>
        <end position="105"/>
    </location>
</feature>
<reference evidence="3" key="1">
    <citation type="journal article" date="2013" name="Science">
        <title>Comparative analysis of bat genomes provides insight into the evolution of flight and immunity.</title>
        <authorList>
            <person name="Zhang G."/>
            <person name="Cowled C."/>
            <person name="Shi Z."/>
            <person name="Huang Z."/>
            <person name="Bishop-Lilly K.A."/>
            <person name="Fang X."/>
            <person name="Wynne J.W."/>
            <person name="Xiong Z."/>
            <person name="Baker M.L."/>
            <person name="Zhao W."/>
            <person name="Tachedjian M."/>
            <person name="Zhu Y."/>
            <person name="Zhou P."/>
            <person name="Jiang X."/>
            <person name="Ng J."/>
            <person name="Yang L."/>
            <person name="Wu L."/>
            <person name="Xiao J."/>
            <person name="Feng Y."/>
            <person name="Chen Y."/>
            <person name="Sun X."/>
            <person name="Zhang Y."/>
            <person name="Marsh G.A."/>
            <person name="Crameri G."/>
            <person name="Broder C.C."/>
            <person name="Frey K.G."/>
            <person name="Wang L.F."/>
            <person name="Wang J."/>
        </authorList>
    </citation>
    <scope>NUCLEOTIDE SEQUENCE [LARGE SCALE GENOMIC DNA]</scope>
</reference>
<keyword evidence="3" id="KW-1185">Reference proteome</keyword>
<feature type="compositionally biased region" description="Basic and acidic residues" evidence="1">
    <location>
        <begin position="96"/>
        <end position="105"/>
    </location>
</feature>
<accession>L5LDA6</accession>
<dbReference type="InterPro" id="IPR036770">
    <property type="entry name" value="Ankyrin_rpt-contain_sf"/>
</dbReference>
<dbReference type="Gene3D" id="1.25.40.20">
    <property type="entry name" value="Ankyrin repeat-containing domain"/>
    <property type="match status" value="1"/>
</dbReference>